<evidence type="ECO:0000256" key="1">
    <source>
        <dbReference type="ARBA" id="ARBA00013260"/>
    </source>
</evidence>
<evidence type="ECO:0000256" key="3">
    <source>
        <dbReference type="ARBA" id="ARBA00022801"/>
    </source>
</evidence>
<gene>
    <name evidence="8 11" type="primary">pth</name>
    <name evidence="11" type="ORF">OXPF_35490</name>
</gene>
<dbReference type="Proteomes" id="UP000050326">
    <property type="component" value="Unassembled WGS sequence"/>
</dbReference>
<keyword evidence="12" id="KW-1185">Reference proteome</keyword>
<dbReference type="EMBL" id="LKET01000051">
    <property type="protein sequence ID" value="KPU42786.1"/>
    <property type="molecule type" value="Genomic_DNA"/>
</dbReference>
<keyword evidence="3 8" id="KW-0378">Hydrolase</keyword>
<dbReference type="CDD" id="cd00462">
    <property type="entry name" value="PTH"/>
    <property type="match status" value="1"/>
</dbReference>
<dbReference type="InterPro" id="IPR036416">
    <property type="entry name" value="Pept_tRNA_hydro_sf"/>
</dbReference>
<dbReference type="RefSeq" id="WP_054876531.1">
    <property type="nucleotide sequence ID" value="NZ_LKET01000051.1"/>
</dbReference>
<dbReference type="Gene3D" id="3.40.50.1470">
    <property type="entry name" value="Peptidyl-tRNA hydrolase"/>
    <property type="match status" value="1"/>
</dbReference>
<keyword evidence="2 8" id="KW-0820">tRNA-binding</keyword>
<feature type="binding site" evidence="8">
    <location>
        <position position="66"/>
    </location>
    <ligand>
        <name>tRNA</name>
        <dbReference type="ChEBI" id="CHEBI:17843"/>
    </ligand>
</feature>
<comment type="caution">
    <text evidence="11">The sequence shown here is derived from an EMBL/GenBank/DDBJ whole genome shotgun (WGS) entry which is preliminary data.</text>
</comment>
<dbReference type="HAMAP" id="MF_00083">
    <property type="entry name" value="Pept_tRNA_hydro_bact"/>
    <property type="match status" value="1"/>
</dbReference>
<dbReference type="PROSITE" id="PS01196">
    <property type="entry name" value="PEPT_TRNA_HYDROL_2"/>
    <property type="match status" value="1"/>
</dbReference>
<dbReference type="GO" id="GO:0072344">
    <property type="term" value="P:rescue of stalled ribosome"/>
    <property type="evidence" value="ECO:0007669"/>
    <property type="project" value="UniProtKB-UniRule"/>
</dbReference>
<name>A0A0P8Y826_9CLOT</name>
<dbReference type="PANTHER" id="PTHR17224">
    <property type="entry name" value="PEPTIDYL-TRNA HYDROLASE"/>
    <property type="match status" value="1"/>
</dbReference>
<feature type="site" description="Stabilizes the basic form of H active site to accept a proton" evidence="8">
    <location>
        <position position="91"/>
    </location>
</feature>
<comment type="subunit">
    <text evidence="8">Monomer.</text>
</comment>
<dbReference type="EC" id="3.1.1.29" evidence="1 8"/>
<proteinExistence type="inferred from homology"/>
<evidence type="ECO:0000256" key="5">
    <source>
        <dbReference type="ARBA" id="ARBA00038063"/>
    </source>
</evidence>
<evidence type="ECO:0000256" key="10">
    <source>
        <dbReference type="RuleBase" id="RU004320"/>
    </source>
</evidence>
<dbReference type="OrthoDB" id="9800507at2"/>
<keyword evidence="8" id="KW-0963">Cytoplasm</keyword>
<comment type="function">
    <text evidence="8">Hydrolyzes ribosome-free peptidyl-tRNAs (with 1 or more amino acids incorporated), which drop off the ribosome during protein synthesis, or as a result of ribosome stalling.</text>
</comment>
<feature type="site" description="Discriminates between blocked and unblocked aminoacyl-tRNA" evidence="8">
    <location>
        <position position="9"/>
    </location>
</feature>
<dbReference type="Pfam" id="PF01195">
    <property type="entry name" value="Pept_tRNA_hydro"/>
    <property type="match status" value="1"/>
</dbReference>
<comment type="catalytic activity">
    <reaction evidence="6 8 9">
        <text>an N-acyl-L-alpha-aminoacyl-tRNA + H2O = an N-acyl-L-amino acid + a tRNA + H(+)</text>
        <dbReference type="Rhea" id="RHEA:54448"/>
        <dbReference type="Rhea" id="RHEA-COMP:10123"/>
        <dbReference type="Rhea" id="RHEA-COMP:13883"/>
        <dbReference type="ChEBI" id="CHEBI:15377"/>
        <dbReference type="ChEBI" id="CHEBI:15378"/>
        <dbReference type="ChEBI" id="CHEBI:59874"/>
        <dbReference type="ChEBI" id="CHEBI:78442"/>
        <dbReference type="ChEBI" id="CHEBI:138191"/>
        <dbReference type="EC" id="3.1.1.29"/>
    </reaction>
</comment>
<feature type="binding site" evidence="8">
    <location>
        <position position="14"/>
    </location>
    <ligand>
        <name>tRNA</name>
        <dbReference type="ChEBI" id="CHEBI:17843"/>
    </ligand>
</feature>
<feature type="binding site" evidence="8">
    <location>
        <position position="112"/>
    </location>
    <ligand>
        <name>tRNA</name>
        <dbReference type="ChEBI" id="CHEBI:17843"/>
    </ligand>
</feature>
<dbReference type="GO" id="GO:0005737">
    <property type="term" value="C:cytoplasm"/>
    <property type="evidence" value="ECO:0007669"/>
    <property type="project" value="UniProtKB-SubCell"/>
</dbReference>
<evidence type="ECO:0000256" key="2">
    <source>
        <dbReference type="ARBA" id="ARBA00022555"/>
    </source>
</evidence>
<keyword evidence="4 8" id="KW-0694">RNA-binding</keyword>
<dbReference type="InterPro" id="IPR018171">
    <property type="entry name" value="Pept_tRNA_hydro_CS"/>
</dbReference>
<evidence type="ECO:0000256" key="9">
    <source>
        <dbReference type="RuleBase" id="RU000673"/>
    </source>
</evidence>
<feature type="binding site" evidence="8">
    <location>
        <position position="64"/>
    </location>
    <ligand>
        <name>tRNA</name>
        <dbReference type="ChEBI" id="CHEBI:17843"/>
    </ligand>
</feature>
<reference evidence="11 12" key="1">
    <citation type="submission" date="2015-09" db="EMBL/GenBank/DDBJ databases">
        <title>Genome sequence of Oxobacter pfennigii DSM 3222.</title>
        <authorList>
            <person name="Poehlein A."/>
            <person name="Bengelsdorf F.R."/>
            <person name="Schiel-Bengelsdorf B."/>
            <person name="Duerre P."/>
            <person name="Daniel R."/>
        </authorList>
    </citation>
    <scope>NUCLEOTIDE SEQUENCE [LARGE SCALE GENOMIC DNA]</scope>
    <source>
        <strain evidence="11 12">DSM 3222</strain>
    </source>
</reference>
<dbReference type="SUPFAM" id="SSF53178">
    <property type="entry name" value="Peptidyl-tRNA hydrolase-like"/>
    <property type="match status" value="1"/>
</dbReference>
<organism evidence="11 12">
    <name type="scientific">Oxobacter pfennigii</name>
    <dbReference type="NCBI Taxonomy" id="36849"/>
    <lineage>
        <taxon>Bacteria</taxon>
        <taxon>Bacillati</taxon>
        <taxon>Bacillota</taxon>
        <taxon>Clostridia</taxon>
        <taxon>Eubacteriales</taxon>
        <taxon>Clostridiaceae</taxon>
        <taxon>Oxobacter</taxon>
    </lineage>
</organism>
<evidence type="ECO:0000256" key="7">
    <source>
        <dbReference type="ARBA" id="ARBA00050038"/>
    </source>
</evidence>
<evidence type="ECO:0000256" key="4">
    <source>
        <dbReference type="ARBA" id="ARBA00022884"/>
    </source>
</evidence>
<evidence type="ECO:0000313" key="11">
    <source>
        <dbReference type="EMBL" id="KPU42786.1"/>
    </source>
</evidence>
<evidence type="ECO:0000256" key="8">
    <source>
        <dbReference type="HAMAP-Rule" id="MF_00083"/>
    </source>
</evidence>
<evidence type="ECO:0000256" key="6">
    <source>
        <dbReference type="ARBA" id="ARBA00048707"/>
    </source>
</evidence>
<evidence type="ECO:0000313" key="12">
    <source>
        <dbReference type="Proteomes" id="UP000050326"/>
    </source>
</evidence>
<dbReference type="PATRIC" id="fig|36849.3.peg.3756"/>
<comment type="similarity">
    <text evidence="5 8 10">Belongs to the PTH family.</text>
</comment>
<protein>
    <recommendedName>
        <fullName evidence="7 8">Peptidyl-tRNA hydrolase</fullName>
        <shortName evidence="8">Pth</shortName>
        <ecNumber evidence="1 8">3.1.1.29</ecNumber>
    </recommendedName>
</protein>
<comment type="function">
    <text evidence="8">Catalyzes the release of premature peptidyl moieties from peptidyl-tRNA molecules trapped in stalled 50S ribosomal subunits, and thus maintains levels of free tRNAs and 50S ribosomes.</text>
</comment>
<dbReference type="PROSITE" id="PS01195">
    <property type="entry name" value="PEPT_TRNA_HYDROL_1"/>
    <property type="match status" value="1"/>
</dbReference>
<dbReference type="FunFam" id="3.40.50.1470:FF:000001">
    <property type="entry name" value="Peptidyl-tRNA hydrolase"/>
    <property type="match status" value="1"/>
</dbReference>
<dbReference type="NCBIfam" id="TIGR00447">
    <property type="entry name" value="pth"/>
    <property type="match status" value="1"/>
</dbReference>
<dbReference type="GO" id="GO:0006515">
    <property type="term" value="P:protein quality control for misfolded or incompletely synthesized proteins"/>
    <property type="evidence" value="ECO:0007669"/>
    <property type="project" value="UniProtKB-UniRule"/>
</dbReference>
<comment type="subcellular location">
    <subcellularLocation>
        <location evidence="8">Cytoplasm</location>
    </subcellularLocation>
</comment>
<dbReference type="AlphaFoldDB" id="A0A0P8Y826"/>
<dbReference type="InterPro" id="IPR001328">
    <property type="entry name" value="Pept_tRNA_hydro"/>
</dbReference>
<dbReference type="GO" id="GO:0004045">
    <property type="term" value="F:peptidyl-tRNA hydrolase activity"/>
    <property type="evidence" value="ECO:0007669"/>
    <property type="project" value="UniProtKB-UniRule"/>
</dbReference>
<sequence>MYIIAGLGNPGKDYENTRHNAGFDVLDYLAYKNNINITKSKFKALCGEGFIENNKVLLIKPQTYMNASGESLFDAINFYNEEIKNLIVVYDDTSIPLGRLRIRPSGSDGGHNGMKSIIYMLEDDAFPRVRVGIGAPKYNMIDYVLGRFSKEERMIIDDVIKICADSIYEIINFGVQESMNKYNSYKHPSLIEDEE</sequence>
<dbReference type="STRING" id="36849.OXPF_35490"/>
<dbReference type="PANTHER" id="PTHR17224:SF1">
    <property type="entry name" value="PEPTIDYL-TRNA HYDROLASE"/>
    <property type="match status" value="1"/>
</dbReference>
<accession>A0A0P8Y826</accession>
<dbReference type="GO" id="GO:0000049">
    <property type="term" value="F:tRNA binding"/>
    <property type="evidence" value="ECO:0007669"/>
    <property type="project" value="UniProtKB-UniRule"/>
</dbReference>
<feature type="active site" description="Proton acceptor" evidence="8">
    <location>
        <position position="19"/>
    </location>
</feature>